<dbReference type="InterPro" id="IPR058739">
    <property type="entry name" value="NicX"/>
</dbReference>
<dbReference type="SUPFAM" id="SSF144052">
    <property type="entry name" value="Thermophilic metalloprotease-like"/>
    <property type="match status" value="1"/>
</dbReference>
<evidence type="ECO:0000313" key="3">
    <source>
        <dbReference type="Proteomes" id="UP001363010"/>
    </source>
</evidence>
<reference evidence="2 3" key="1">
    <citation type="submission" date="2024-03" db="EMBL/GenBank/DDBJ databases">
        <title>Novel species of the genus Variovorax.</title>
        <authorList>
            <person name="Liu Q."/>
            <person name="Xin Y.-H."/>
        </authorList>
    </citation>
    <scope>NUCLEOTIDE SEQUENCE [LARGE SCALE GENOMIC DNA]</scope>
    <source>
        <strain evidence="2 3">KACC 18501</strain>
    </source>
</reference>
<dbReference type="PANTHER" id="PTHR34448">
    <property type="entry name" value="AMINOPEPTIDASE"/>
    <property type="match status" value="1"/>
</dbReference>
<sequence length="358" mass="39556">MHSAIRSQETNPAKLPGLFKKQFELCKLSRGQTVAIVSDLGTRPEYIQGAFAAADELGINIYEMRVNMIPGWTKVGVPTIGECKGTLEALMACDMVLIFHVPLFAKWLKQVMNNGVRVQMIIDCPDDLEQLQSPPGLKEAVLHAHALYEKTRQVRVTSEAGTDLTYECGEYPVMSQYGMADEPGRFDHWGVGLLHTFPNEGSARGRVVVQPGDIVVLPYCRYVQDRIDLEIEGGHITSIKGGLDAMLMRDWLSEGKTGPDDRDPFAISHLGWGLNPQCRWDSIALFGDAPEHNRAAVRSFPGNFLFSTGPNSQGGGKRVTRGHYDLPMRDCTIALDGNVVVKDGRPVDPKMIVARIPR</sequence>
<evidence type="ECO:0000313" key="2">
    <source>
        <dbReference type="EMBL" id="MEJ8823323.1"/>
    </source>
</evidence>
<evidence type="ECO:0008006" key="4">
    <source>
        <dbReference type="Google" id="ProtNLM"/>
    </source>
</evidence>
<dbReference type="Proteomes" id="UP001363010">
    <property type="component" value="Unassembled WGS sequence"/>
</dbReference>
<keyword evidence="1" id="KW-0479">Metal-binding</keyword>
<keyword evidence="3" id="KW-1185">Reference proteome</keyword>
<gene>
    <name evidence="2" type="ORF">WKW80_14975</name>
</gene>
<accession>A0ABU8W0Z6</accession>
<name>A0ABU8W0Z6_9BURK</name>
<organism evidence="2 3">
    <name type="scientific">Variovorax humicola</name>
    <dbReference type="NCBI Taxonomy" id="1769758"/>
    <lineage>
        <taxon>Bacteria</taxon>
        <taxon>Pseudomonadati</taxon>
        <taxon>Pseudomonadota</taxon>
        <taxon>Betaproteobacteria</taxon>
        <taxon>Burkholderiales</taxon>
        <taxon>Comamonadaceae</taxon>
        <taxon>Variovorax</taxon>
    </lineage>
</organism>
<protein>
    <recommendedName>
        <fullName evidence="4">2,5-dihydroxypyridine 5,6-dioxygenase</fullName>
    </recommendedName>
</protein>
<dbReference type="InterPro" id="IPR052170">
    <property type="entry name" value="M29_Exopeptidase"/>
</dbReference>
<proteinExistence type="predicted"/>
<dbReference type="EMBL" id="JBBKZV010000007">
    <property type="protein sequence ID" value="MEJ8823323.1"/>
    <property type="molecule type" value="Genomic_DNA"/>
</dbReference>
<comment type="caution">
    <text evidence="2">The sequence shown here is derived from an EMBL/GenBank/DDBJ whole genome shotgun (WGS) entry which is preliminary data.</text>
</comment>
<dbReference type="PANTHER" id="PTHR34448:SF1">
    <property type="entry name" value="BLL6088 PROTEIN"/>
    <property type="match status" value="1"/>
</dbReference>
<dbReference type="Pfam" id="PF26233">
    <property type="entry name" value="NicX"/>
    <property type="match status" value="1"/>
</dbReference>
<evidence type="ECO:0000256" key="1">
    <source>
        <dbReference type="ARBA" id="ARBA00022723"/>
    </source>
</evidence>
<dbReference type="RefSeq" id="WP_340364357.1">
    <property type="nucleotide sequence ID" value="NZ_JBBKZV010000007.1"/>
</dbReference>